<evidence type="ECO:0000256" key="2">
    <source>
        <dbReference type="ARBA" id="ARBA00022692"/>
    </source>
</evidence>
<dbReference type="EMBL" id="ML733423">
    <property type="protein sequence ID" value="KAB8221103.1"/>
    <property type="molecule type" value="Genomic_DNA"/>
</dbReference>
<evidence type="ECO:0000256" key="5">
    <source>
        <dbReference type="ARBA" id="ARBA00038359"/>
    </source>
</evidence>
<feature type="domain" description="Rhodopsin" evidence="7">
    <location>
        <begin position="12"/>
        <end position="211"/>
    </location>
</feature>
<dbReference type="Proteomes" id="UP000326799">
    <property type="component" value="Unassembled WGS sequence"/>
</dbReference>
<sequence>MCLTGVLLILCRMASRRIARKSWKKLQTDDYLMVSILFTFTGVVACVNESAQHRSNYIPLEKALSLTKHEIEDAVYGSKMTFTLEHFALVSLWLVKACLLIIYHRLTLGLREHLAVKVLAVYVAASFVIIEILFCTAWCGPPITMYWDVPTKDPQCATYYDHLITTSVFNVSSDLMMLYIPIPLFLRSQIPVKRKLILCAVFSLGLIVAILNHYVNFTEKYTVSFLPLLRELFSLSSFANAYGRQGGSFPSDRRTISTHHSRLRLRLSHMGESMEFIVQHSLPDHEKEGFRSLDRGLELSPIQERHCRATVTSEDAEQTVERHVSHRTSPSLSGIYWTVEVVQTTESALTGQSILVCV</sequence>
<dbReference type="GO" id="GO:0016020">
    <property type="term" value="C:membrane"/>
    <property type="evidence" value="ECO:0007669"/>
    <property type="project" value="UniProtKB-SubCell"/>
</dbReference>
<dbReference type="PANTHER" id="PTHR33048">
    <property type="entry name" value="PTH11-LIKE INTEGRAL MEMBRANE PROTEIN (AFU_ORTHOLOGUE AFUA_5G11245)"/>
    <property type="match status" value="1"/>
</dbReference>
<proteinExistence type="inferred from homology"/>
<gene>
    <name evidence="8" type="ORF">BDV33DRAFT_190694</name>
</gene>
<dbReference type="InterPro" id="IPR052337">
    <property type="entry name" value="SAT4-like"/>
</dbReference>
<evidence type="ECO:0000259" key="7">
    <source>
        <dbReference type="Pfam" id="PF20684"/>
    </source>
</evidence>
<dbReference type="InterPro" id="IPR049326">
    <property type="entry name" value="Rhodopsin_dom_fungi"/>
</dbReference>
<feature type="transmembrane region" description="Helical" evidence="6">
    <location>
        <begin position="86"/>
        <end position="106"/>
    </location>
</feature>
<dbReference type="PANTHER" id="PTHR33048:SF110">
    <property type="entry name" value="UBID FAMILY DECARBOXYLASE"/>
    <property type="match status" value="1"/>
</dbReference>
<keyword evidence="4 6" id="KW-0472">Membrane</keyword>
<keyword evidence="9" id="KW-1185">Reference proteome</keyword>
<feature type="transmembrane region" description="Helical" evidence="6">
    <location>
        <begin position="196"/>
        <end position="215"/>
    </location>
</feature>
<name>A0A5N6EW64_9EURO</name>
<comment type="subcellular location">
    <subcellularLocation>
        <location evidence="1">Membrane</location>
        <topology evidence="1">Multi-pass membrane protein</topology>
    </subcellularLocation>
</comment>
<accession>A0A5N6EW64</accession>
<evidence type="ECO:0000313" key="8">
    <source>
        <dbReference type="EMBL" id="KAB8221103.1"/>
    </source>
</evidence>
<evidence type="ECO:0000313" key="9">
    <source>
        <dbReference type="Proteomes" id="UP000326799"/>
    </source>
</evidence>
<evidence type="ECO:0000256" key="6">
    <source>
        <dbReference type="SAM" id="Phobius"/>
    </source>
</evidence>
<dbReference type="AlphaFoldDB" id="A0A5N6EW64"/>
<evidence type="ECO:0000256" key="4">
    <source>
        <dbReference type="ARBA" id="ARBA00023136"/>
    </source>
</evidence>
<reference evidence="8 9" key="1">
    <citation type="submission" date="2019-04" db="EMBL/GenBank/DDBJ databases">
        <title>Fungal friends and foes A comparative genomics study of 23 Aspergillus species from section Flavi.</title>
        <authorList>
            <consortium name="DOE Joint Genome Institute"/>
            <person name="Kjaerbolling I."/>
            <person name="Vesth T.C."/>
            <person name="Frisvad J.C."/>
            <person name="Nybo J.L."/>
            <person name="Theobald S."/>
            <person name="Kildgaard S."/>
            <person name="Petersen T.I."/>
            <person name="Kuo A."/>
            <person name="Sato A."/>
            <person name="Lyhne E.K."/>
            <person name="Kogle M.E."/>
            <person name="Wiebenga A."/>
            <person name="Kun R.S."/>
            <person name="Lubbers R.J."/>
            <person name="Makela M.R."/>
            <person name="Barry K."/>
            <person name="Chovatia M."/>
            <person name="Clum A."/>
            <person name="Daum C."/>
            <person name="Haridas S."/>
            <person name="He G."/>
            <person name="LaButti K."/>
            <person name="Lipzen A."/>
            <person name="Mondo S."/>
            <person name="Pangilinan J."/>
            <person name="Riley R."/>
            <person name="Salamov A."/>
            <person name="Simmons B.A."/>
            <person name="Magnuson J.K."/>
            <person name="Henrissat B."/>
            <person name="Mortensen U.H."/>
            <person name="Larsen T.O."/>
            <person name="De vries R.P."/>
            <person name="Grigoriev I.V."/>
            <person name="Machida M."/>
            <person name="Baker S.E."/>
            <person name="Andersen M.R."/>
        </authorList>
    </citation>
    <scope>NUCLEOTIDE SEQUENCE [LARGE SCALE GENOMIC DNA]</scope>
    <source>
        <strain evidence="8 9">CBS 126849</strain>
    </source>
</reference>
<evidence type="ECO:0000256" key="1">
    <source>
        <dbReference type="ARBA" id="ARBA00004141"/>
    </source>
</evidence>
<evidence type="ECO:0000256" key="3">
    <source>
        <dbReference type="ARBA" id="ARBA00022989"/>
    </source>
</evidence>
<dbReference type="Pfam" id="PF20684">
    <property type="entry name" value="Fung_rhodopsin"/>
    <property type="match status" value="1"/>
</dbReference>
<protein>
    <recommendedName>
        <fullName evidence="7">Rhodopsin domain-containing protein</fullName>
    </recommendedName>
</protein>
<feature type="transmembrane region" description="Helical" evidence="6">
    <location>
        <begin position="118"/>
        <end position="143"/>
    </location>
</feature>
<organism evidence="8 9">
    <name type="scientific">Aspergillus novoparasiticus</name>
    <dbReference type="NCBI Taxonomy" id="986946"/>
    <lineage>
        <taxon>Eukaryota</taxon>
        <taxon>Fungi</taxon>
        <taxon>Dikarya</taxon>
        <taxon>Ascomycota</taxon>
        <taxon>Pezizomycotina</taxon>
        <taxon>Eurotiomycetes</taxon>
        <taxon>Eurotiomycetidae</taxon>
        <taxon>Eurotiales</taxon>
        <taxon>Aspergillaceae</taxon>
        <taxon>Aspergillus</taxon>
        <taxon>Aspergillus subgen. Circumdati</taxon>
    </lineage>
</organism>
<comment type="similarity">
    <text evidence="5">Belongs to the SAT4 family.</text>
</comment>
<keyword evidence="2 6" id="KW-0812">Transmembrane</keyword>
<keyword evidence="3 6" id="KW-1133">Transmembrane helix</keyword>